<evidence type="ECO:0000256" key="8">
    <source>
        <dbReference type="ARBA" id="ARBA00023065"/>
    </source>
</evidence>
<keyword evidence="10 12" id="KW-0739">Sodium transport</keyword>
<evidence type="ECO:0000313" key="15">
    <source>
        <dbReference type="RefSeq" id="XP_052753507.1"/>
    </source>
</evidence>
<dbReference type="RefSeq" id="XP_052753507.1">
    <property type="nucleotide sequence ID" value="XM_052897547.1"/>
</dbReference>
<keyword evidence="4 12" id="KW-0894">Sodium channel</keyword>
<evidence type="ECO:0000256" key="6">
    <source>
        <dbReference type="ARBA" id="ARBA00022989"/>
    </source>
</evidence>
<comment type="subcellular location">
    <subcellularLocation>
        <location evidence="1">Membrane</location>
        <topology evidence="1">Multi-pass membrane protein</topology>
    </subcellularLocation>
</comment>
<keyword evidence="14" id="KW-1185">Reference proteome</keyword>
<dbReference type="InterPro" id="IPR001873">
    <property type="entry name" value="ENaC"/>
</dbReference>
<keyword evidence="6 13" id="KW-1133">Transmembrane helix</keyword>
<dbReference type="PANTHER" id="PTHR11690">
    <property type="entry name" value="AMILORIDE-SENSITIVE SODIUM CHANNEL-RELATED"/>
    <property type="match status" value="1"/>
</dbReference>
<accession>A0ABM3MQ61</accession>
<dbReference type="Gene3D" id="2.60.470.10">
    <property type="entry name" value="Acid-sensing ion channels like domains"/>
    <property type="match status" value="1"/>
</dbReference>
<evidence type="ECO:0000256" key="9">
    <source>
        <dbReference type="ARBA" id="ARBA00023136"/>
    </source>
</evidence>
<evidence type="ECO:0000256" key="3">
    <source>
        <dbReference type="ARBA" id="ARBA00022448"/>
    </source>
</evidence>
<evidence type="ECO:0000256" key="5">
    <source>
        <dbReference type="ARBA" id="ARBA00022692"/>
    </source>
</evidence>
<gene>
    <name evidence="15" type="primary">LOC113515575</name>
</gene>
<sequence length="613" mass="70674">MQKHLGVFQQVRHTSVDLTIVLLTSESEEKSMSPKYKRKHFVKNFPGTSTYLKTQNQNTSPELDRKSPTCIIVINIYLFCGYYIARKRENNADLRRKRWKILFKDLLKDYAKNTTLHGLRYLAEKSLSVVEKLFWLVTFLLSVILCFLLIRNVWIKWQTSPVIVSFSEKFVPVEMVPFPSITICPEIKTRATVYNFTVNITDEVEAARIKLQDISLICQLNDVLSDFKIGRKTSNASVIRSFLEVSPTIEDYMFICSWRGNSTVPCTDLFSTVLTDEGVCFNFNSLATTEILNTDNIQKDYNYSTSTRLSHGWSLTEGYSRDSDPYPRRGMDSRHLPELDIILKVPDDDHDRLCNIVNKGFKIFVQHPADLPQASQYFHSASPRRATSLGLKFQMITTTNSLIDYSPKARQCYFPSERKLYYFNIYTASNCMLECHSNVTYEKCGCVAFYMPHYDSQSICTSEQAECIGMARVDFAKRVIDQFIDEGSDPCSCLPTCDSTEYDAYSVISDYNFKDILKQIETIRSNNLSKFIEGFQYSRIKLHFKEPKFVSMRRSELFGLTDFLANCGGLLGLFLGFSFLSLIEIVYFFTLRCGFLLKKDLLQKKKTSPKNTD</sequence>
<keyword evidence="7" id="KW-0915">Sodium</keyword>
<feature type="transmembrane region" description="Helical" evidence="13">
    <location>
        <begin position="66"/>
        <end position="85"/>
    </location>
</feature>
<dbReference type="PANTHER" id="PTHR11690:SF288">
    <property type="entry name" value="AMILORIDE-SENSITIVE NA+ CHANNEL-RELATED"/>
    <property type="match status" value="1"/>
</dbReference>
<keyword evidence="9 13" id="KW-0472">Membrane</keyword>
<evidence type="ECO:0000256" key="12">
    <source>
        <dbReference type="RuleBase" id="RU000679"/>
    </source>
</evidence>
<dbReference type="Gene3D" id="1.10.287.770">
    <property type="entry name" value="YojJ-like"/>
    <property type="match status" value="1"/>
</dbReference>
<name>A0ABM3MQ61_GALME</name>
<evidence type="ECO:0000256" key="10">
    <source>
        <dbReference type="ARBA" id="ARBA00023201"/>
    </source>
</evidence>
<evidence type="ECO:0000256" key="11">
    <source>
        <dbReference type="ARBA" id="ARBA00023303"/>
    </source>
</evidence>
<dbReference type="Pfam" id="PF00858">
    <property type="entry name" value="ASC"/>
    <property type="match status" value="1"/>
</dbReference>
<evidence type="ECO:0000313" key="14">
    <source>
        <dbReference type="Proteomes" id="UP001652740"/>
    </source>
</evidence>
<reference evidence="15" key="1">
    <citation type="submission" date="2025-08" db="UniProtKB">
        <authorList>
            <consortium name="RefSeq"/>
        </authorList>
    </citation>
    <scope>IDENTIFICATION</scope>
    <source>
        <tissue evidence="15">Whole larvae</tissue>
    </source>
</reference>
<keyword evidence="8 12" id="KW-0406">Ion transport</keyword>
<dbReference type="Proteomes" id="UP001652740">
    <property type="component" value="Unplaced"/>
</dbReference>
<keyword evidence="3 12" id="KW-0813">Transport</keyword>
<evidence type="ECO:0000256" key="2">
    <source>
        <dbReference type="ARBA" id="ARBA00007193"/>
    </source>
</evidence>
<evidence type="ECO:0000256" key="7">
    <source>
        <dbReference type="ARBA" id="ARBA00023053"/>
    </source>
</evidence>
<evidence type="ECO:0000256" key="1">
    <source>
        <dbReference type="ARBA" id="ARBA00004141"/>
    </source>
</evidence>
<comment type="similarity">
    <text evidence="2 12">Belongs to the amiloride-sensitive sodium channel (TC 1.A.6) family.</text>
</comment>
<dbReference type="PRINTS" id="PR01078">
    <property type="entry name" value="AMINACHANNEL"/>
</dbReference>
<organism evidence="14 15">
    <name type="scientific">Galleria mellonella</name>
    <name type="common">Greater wax moth</name>
    <dbReference type="NCBI Taxonomy" id="7137"/>
    <lineage>
        <taxon>Eukaryota</taxon>
        <taxon>Metazoa</taxon>
        <taxon>Ecdysozoa</taxon>
        <taxon>Arthropoda</taxon>
        <taxon>Hexapoda</taxon>
        <taxon>Insecta</taxon>
        <taxon>Pterygota</taxon>
        <taxon>Neoptera</taxon>
        <taxon>Endopterygota</taxon>
        <taxon>Lepidoptera</taxon>
        <taxon>Glossata</taxon>
        <taxon>Ditrysia</taxon>
        <taxon>Pyraloidea</taxon>
        <taxon>Pyralidae</taxon>
        <taxon>Galleriinae</taxon>
        <taxon>Galleria</taxon>
    </lineage>
</organism>
<feature type="transmembrane region" description="Helical" evidence="13">
    <location>
        <begin position="570"/>
        <end position="597"/>
    </location>
</feature>
<keyword evidence="5 12" id="KW-0812">Transmembrane</keyword>
<evidence type="ECO:0000256" key="4">
    <source>
        <dbReference type="ARBA" id="ARBA00022461"/>
    </source>
</evidence>
<dbReference type="GeneID" id="113515575"/>
<evidence type="ECO:0000256" key="13">
    <source>
        <dbReference type="SAM" id="Phobius"/>
    </source>
</evidence>
<protein>
    <submittedName>
        <fullName evidence="15">Pickpocket protein 28-like</fullName>
    </submittedName>
</protein>
<keyword evidence="11 12" id="KW-0407">Ion channel</keyword>
<feature type="transmembrane region" description="Helical" evidence="13">
    <location>
        <begin position="133"/>
        <end position="154"/>
    </location>
</feature>
<proteinExistence type="inferred from homology"/>